<name>A0A8F2IWA7_9CAUD</name>
<dbReference type="EMBL" id="MW822144">
    <property type="protein sequence ID" value="QWT29837.1"/>
    <property type="molecule type" value="Genomic_DNA"/>
</dbReference>
<reference evidence="1" key="1">
    <citation type="submission" date="2021-03" db="EMBL/GenBank/DDBJ databases">
        <authorList>
            <person name="Alqahtani R."/>
            <person name="Behailu E."/>
            <person name="Cappabianca D.W."/>
            <person name="Csanadi-Schwartz K.M."/>
            <person name="Dalal A.S."/>
            <person name="Fahim M.S."/>
            <person name="Franklin J.M."/>
            <person name="Gluckman M.H."/>
            <person name="Levine C.J."/>
            <person name="Martin N."/>
            <person name="Milza N."/>
            <person name="Najmabadi R."/>
            <person name="Newman A.M."/>
            <person name="Pajunar M."/>
            <person name="Qalawee I."/>
            <person name="Rizvi A."/>
            <person name="Samuel A."/>
            <person name="Smith A."/>
            <person name="Swann F.E."/>
            <person name="Sweeney P."/>
            <person name="Torres N.R."/>
            <person name="Ventrone L."/>
            <person name="Ventura L."/>
            <person name="Wroe M."/>
            <person name="Acquaye N.A."/>
            <person name="Agnes T.J."/>
            <person name="Ahmed A."/>
            <person name="Ahmed S."/>
            <person name="Amodu B.A."/>
            <person name="Arefeayne N.F."/>
            <person name="Asamoah-Frimpong E.A."/>
            <person name="Attaran A."/>
            <person name="Barragan J.M."/>
            <person name="Baumgarten L.N."/>
            <person name="Berhane B."/>
            <person name="Beyene A."/>
            <person name="Bhattarai B."/>
            <person name="Biondokin D.V."/>
            <person name="Boone B.K."/>
            <person name="Burney S.Z."/>
            <person name="Cayanan J.-R.T."/>
            <person name="Cesta G."/>
            <person name="Chang J."/>
            <person name="Chavez J."/>
            <person name="Chorbajian C."/>
            <person name="Christian S."/>
            <person name="Corns J.R."/>
            <person name="Corns N.R."/>
            <person name="Cowan J.T."/>
            <person name="Coyne C."/>
            <person name="Dadzie B."/>
            <person name="Datu D.-L.V."/>
            <person name="Deng B.C."/>
            <person name="Der L."/>
            <person name="Dickerson K."/>
            <person name="Dozier E."/>
            <person name="Egbunine A.O."/>
            <person name="Farooq M."/>
            <person name="Fonge A.E."/>
            <person name="Ghomsi-Nono M.P."/>
            <person name="Giampietro H."/>
            <person name="Gunnison R.P."/>
            <person name="Han S.H."/>
            <person name="Hennigan A.J."/>
            <person name="Hong A.N."/>
            <person name="Ijomor E.C."/>
            <person name="Jalali A."/>
            <person name="Jamil T.Z."/>
            <person name="Jenkins C.R."/>
            <person name="Joseph M.A."/>
            <person name="Jowanowitch O.J."/>
            <person name="Kang D."/>
            <person name="Khan A."/>
            <person name="Khan Z.K."/>
            <person name="Kiewe T."/>
            <person name="Kjerulf A.B."/>
            <person name="Kolosey V."/>
            <person name="Kurup M."/>
            <person name="Lee V.H."/>
            <person name="Llontop-Maldonado V."/>
            <person name="Long P."/>
            <person name="Lu N."/>
            <person name="Majekodunmi A."/>
            <person name="Malik H.W."/>
            <person name="Marcellino S.C."/>
            <person name="Martinez L.A."/>
            <person name="Meher F.N."/>
            <person name="Michelin M.A."/>
            <person name="Mitchell K.G."/>
            <person name="Mullens W.J."/>
            <person name="Nwakama C."/>
            <person name="Nwosu F.T."/>
            <person name="Oboh E.C."/>
            <person name="Odujinrin O."/>
            <person name="Ogunsan O."/>
            <person name="O'Neill K."/>
            <person name="Oxlaj J.A."/>
            <person name="Patel A.K."/>
            <person name="Patel B.R."/>
            <person name="Pham Q."/>
            <person name="Porter J."/>
            <person name="Portes J."/>
            <person name="Prokopenko A."/>
            <person name="Quraishi M."/>
            <person name="Qureshi M.-A."/>
            <person name="Rivera A."/>
            <person name="Rubalsky V."/>
            <person name="Saikali Y."/>
            <person name="Saqaf K."/>
            <person name="Saroya S.R."/>
            <person name="Seas A."/>
            <person name="Shadrick R.E."/>
            <person name="Sharda N."/>
            <person name="Sigindere M.T."/>
            <person name="Simbi V.G."/>
            <person name="Thuzar C."/>
            <person name="Tran K."/>
            <person name="Tran V.D."/>
            <person name="Trang W."/>
            <person name="Vaishnav N."/>
            <person name="Vuong K."/>
            <person name="Walker C."/>
            <person name="Wallace S.A."/>
            <person name="Warfield J.C."/>
            <person name="Wikina T."/>
            <person name="Wobbeking F.T."/>
            <person name="Worrent L.D."/>
            <person name="Yan T."/>
            <person name="Zehra A."/>
            <person name="Avazpour P."/>
            <person name="Kim F.M."/>
            <person name="Mason K."/>
            <person name="Nguyen D.A."/>
            <person name="Pettit S.M."/>
            <person name="Zhou O.J."/>
            <person name="Brissett D.L."/>
            <person name="Gualtieri C."/>
            <person name="Hufford T.M."/>
            <person name="Ko J.M."/>
            <person name="Novak J.K."/>
            <person name="Smith Z.M."/>
            <person name="Mayer-Bacon C."/>
            <person name="Erill I."/>
            <person name="Caruso S.M."/>
            <person name="Garlena R.A."/>
            <person name="Russell D.A."/>
            <person name="Pope W.H."/>
            <person name="Jacobs-Sera D."/>
            <person name="Hatfull G.F."/>
        </authorList>
    </citation>
    <scope>NUCLEOTIDE SEQUENCE</scope>
</reference>
<organism evidence="1 2">
    <name type="scientific">Streptomyces phage KimJongPhill</name>
    <dbReference type="NCBI Taxonomy" id="2848886"/>
    <lineage>
        <taxon>Viruses</taxon>
        <taxon>Duplodnaviria</taxon>
        <taxon>Heunggongvirae</taxon>
        <taxon>Uroviricota</taxon>
        <taxon>Caudoviricetes</taxon>
        <taxon>Zukovirus</taxon>
        <taxon>Zukovirus phill</taxon>
    </lineage>
</organism>
<evidence type="ECO:0000313" key="1">
    <source>
        <dbReference type="EMBL" id="QWT29837.1"/>
    </source>
</evidence>
<sequence length="135" mass="15713">MKLYRVDPVTGEAMDEVYYLKQRLVKEPGNKDVRDRLNALKSQRRMKLLADAGVSYRRPYKRSDISTLMLLACVQAYSWRAYEVLCETFPAKVVEAAFLRDNNRGYLNCGTSLVRCWVDPDGERLIRSERQKVIC</sequence>
<accession>A0A8F2IWA7</accession>
<gene>
    <name evidence="1" type="primary">56</name>
    <name evidence="1" type="ORF">SEA_KIMJONGPHILL_56</name>
</gene>
<keyword evidence="2" id="KW-1185">Reference proteome</keyword>
<dbReference type="KEGG" id="vg:77931528"/>
<proteinExistence type="predicted"/>
<dbReference type="RefSeq" id="YP_010655662.1">
    <property type="nucleotide sequence ID" value="NC_070830.1"/>
</dbReference>
<evidence type="ECO:0000313" key="2">
    <source>
        <dbReference type="Proteomes" id="UP000683386"/>
    </source>
</evidence>
<protein>
    <submittedName>
        <fullName evidence="1">DNA binding protein</fullName>
    </submittedName>
</protein>
<dbReference type="GeneID" id="77931528"/>
<dbReference type="Proteomes" id="UP000683386">
    <property type="component" value="Segment"/>
</dbReference>